<dbReference type="Gene3D" id="2.40.30.10">
    <property type="entry name" value="Translation factors"/>
    <property type="match status" value="1"/>
</dbReference>
<evidence type="ECO:0000256" key="3">
    <source>
        <dbReference type="ARBA" id="ARBA00022827"/>
    </source>
</evidence>
<dbReference type="PATRIC" id="fig|1664069.3.peg.4181"/>
<dbReference type="Gene3D" id="1.10.8.260">
    <property type="entry name" value="HI0933 insert domain-like"/>
    <property type="match status" value="1"/>
</dbReference>
<dbReference type="InterPro" id="IPR036188">
    <property type="entry name" value="FAD/NAD-bd_sf"/>
</dbReference>
<keyword evidence="2" id="KW-0285">Flavoprotein</keyword>
<evidence type="ECO:0000313" key="7">
    <source>
        <dbReference type="EMBL" id="MEC0485662.1"/>
    </source>
</evidence>
<dbReference type="InterPro" id="IPR057661">
    <property type="entry name" value="RsdA/BaiN/AoA(So)_Rossmann"/>
</dbReference>
<feature type="domain" description="RsdA/BaiN/AoA(So)-like Rossmann fold-like" evidence="4">
    <location>
        <begin position="5"/>
        <end position="412"/>
    </location>
</feature>
<comment type="cofactor">
    <cofactor evidence="1">
        <name>FAD</name>
        <dbReference type="ChEBI" id="CHEBI:57692"/>
    </cofactor>
</comment>
<evidence type="ECO:0000259" key="5">
    <source>
        <dbReference type="Pfam" id="PF22780"/>
    </source>
</evidence>
<dbReference type="EC" id="1.14.13.-" evidence="7"/>
<feature type="domain" description="RsdA/BaiN/AoA(So)-like insert" evidence="5">
    <location>
        <begin position="194"/>
        <end position="359"/>
    </location>
</feature>
<dbReference type="SUPFAM" id="SSF160996">
    <property type="entry name" value="HI0933 insert domain-like"/>
    <property type="match status" value="1"/>
</dbReference>
<dbReference type="Proteomes" id="UP001341297">
    <property type="component" value="Unassembled WGS sequence"/>
</dbReference>
<dbReference type="PRINTS" id="PR00411">
    <property type="entry name" value="PNDRDTASEI"/>
</dbReference>
<gene>
    <name evidence="6" type="ORF">AB447_213465</name>
    <name evidence="7" type="ORF">P8828_12535</name>
</gene>
<dbReference type="STRING" id="1664069.BGLY_3551"/>
<evidence type="ECO:0000313" key="6">
    <source>
        <dbReference type="EMBL" id="KRT94662.1"/>
    </source>
</evidence>
<dbReference type="InterPro" id="IPR055178">
    <property type="entry name" value="RsdA/BaiN/AoA(So)-like_dom"/>
</dbReference>
<dbReference type="OrthoDB" id="9773233at2"/>
<organism evidence="6 8">
    <name type="scientific">Bacillus glycinifermentans</name>
    <dbReference type="NCBI Taxonomy" id="1664069"/>
    <lineage>
        <taxon>Bacteria</taxon>
        <taxon>Bacillati</taxon>
        <taxon>Bacillota</taxon>
        <taxon>Bacilli</taxon>
        <taxon>Bacillales</taxon>
        <taxon>Bacillaceae</taxon>
        <taxon>Bacillus</taxon>
    </lineage>
</organism>
<dbReference type="Pfam" id="PF22780">
    <property type="entry name" value="HI0933_like_1st"/>
    <property type="match status" value="1"/>
</dbReference>
<evidence type="ECO:0000313" key="9">
    <source>
        <dbReference type="Proteomes" id="UP001341297"/>
    </source>
</evidence>
<sequence length="424" mass="46831">MKHYDVIVIGGGPSGLMAAIAAGERGLNVLLIDKGNKLGRKLAISGGGRCNVTNRLPIDEIIKHIPGNGRFLYSAFSEFNNEDIIAFFERLGVKLKEEDHGRMFPVSDKAQSVVDALLKRLEQLHVNIRTNEKVASVLYDDQKACGIVTNNGEKILTGAVVVAVGGKSVPHTGSTGDGYEWAENAGHTITELFPTEVPVTSDEPFIKQKTLQGLSLRNVALSVLNKKGKPVITHQMDMIFTHFGLSGPAVLRCSQFVVKELKKQEHVRMKIDLFPDIHEEQLFQRMQKELKESPKKSVKNVLKSWMQERYLLFLFERSGIDPSETFFTLSKDRFRAFVKDCKEFSVKVNGTLSLEKAFVTGGGVSIKEIDPKKMASKKKDGLYFCGEILDIHGYTGGYNITSALVTGRLAGLNAAEFSASLPKK</sequence>
<dbReference type="AlphaFoldDB" id="A0A0J6F1K2"/>
<dbReference type="EMBL" id="LECW02000005">
    <property type="protein sequence ID" value="KRT94662.1"/>
    <property type="molecule type" value="Genomic_DNA"/>
</dbReference>
<proteinExistence type="predicted"/>
<dbReference type="InterPro" id="IPR023166">
    <property type="entry name" value="BaiN-like_dom_sf"/>
</dbReference>
<dbReference type="Proteomes" id="UP000036168">
    <property type="component" value="Unassembled WGS sequence"/>
</dbReference>
<keyword evidence="7" id="KW-0560">Oxidoreductase</keyword>
<dbReference type="RefSeq" id="WP_048405848.1">
    <property type="nucleotide sequence ID" value="NZ_CP023481.1"/>
</dbReference>
<dbReference type="PANTHER" id="PTHR42887">
    <property type="entry name" value="OS12G0638800 PROTEIN"/>
    <property type="match status" value="1"/>
</dbReference>
<dbReference type="EMBL" id="JARRTL010000010">
    <property type="protein sequence ID" value="MEC0485662.1"/>
    <property type="molecule type" value="Genomic_DNA"/>
</dbReference>
<keyword evidence="3" id="KW-0274">FAD</keyword>
<reference evidence="6 8" key="1">
    <citation type="journal article" date="2015" name="Int. J. Syst. Evol. Microbiol.">
        <title>Bacillus glycinifermentans sp. nov., isolated from fermented soybean paste.</title>
        <authorList>
            <person name="Kim S.J."/>
            <person name="Dunlap C.A."/>
            <person name="Kwon S.W."/>
            <person name="Rooney A.P."/>
        </authorList>
    </citation>
    <scope>NUCLEOTIDE SEQUENCE [LARGE SCALE GENOMIC DNA]</scope>
    <source>
        <strain evidence="6 8">GO-13</strain>
    </source>
</reference>
<protein>
    <submittedName>
        <fullName evidence="7">NAD(P)/FAD-dependent oxidoreductase</fullName>
        <ecNumber evidence="7">1.14.13.-</ecNumber>
    </submittedName>
</protein>
<evidence type="ECO:0000313" key="8">
    <source>
        <dbReference type="Proteomes" id="UP000036168"/>
    </source>
</evidence>
<name>A0A0J6F1K2_9BACI</name>
<dbReference type="SUPFAM" id="SSF51905">
    <property type="entry name" value="FAD/NAD(P)-binding domain"/>
    <property type="match status" value="1"/>
</dbReference>
<evidence type="ECO:0000256" key="2">
    <source>
        <dbReference type="ARBA" id="ARBA00022630"/>
    </source>
</evidence>
<evidence type="ECO:0000259" key="4">
    <source>
        <dbReference type="Pfam" id="PF03486"/>
    </source>
</evidence>
<dbReference type="PANTHER" id="PTHR42887:SF2">
    <property type="entry name" value="OS12G0638800 PROTEIN"/>
    <property type="match status" value="1"/>
</dbReference>
<evidence type="ECO:0000256" key="1">
    <source>
        <dbReference type="ARBA" id="ARBA00001974"/>
    </source>
</evidence>
<dbReference type="NCBIfam" id="TIGR00275">
    <property type="entry name" value="aminoacetone oxidase family FAD-binding enzyme"/>
    <property type="match status" value="1"/>
</dbReference>
<dbReference type="InterPro" id="IPR004792">
    <property type="entry name" value="BaiN-like"/>
</dbReference>
<dbReference type="GO" id="GO:0016491">
    <property type="term" value="F:oxidoreductase activity"/>
    <property type="evidence" value="ECO:0007669"/>
    <property type="project" value="UniProtKB-KW"/>
</dbReference>
<accession>A0A0J6F1K2</accession>
<keyword evidence="9" id="KW-1185">Reference proteome</keyword>
<dbReference type="Gene3D" id="3.50.50.60">
    <property type="entry name" value="FAD/NAD(P)-binding domain"/>
    <property type="match status" value="1"/>
</dbReference>
<comment type="caution">
    <text evidence="6">The sequence shown here is derived from an EMBL/GenBank/DDBJ whole genome shotgun (WGS) entry which is preliminary data.</text>
</comment>
<dbReference type="Pfam" id="PF03486">
    <property type="entry name" value="HI0933_like"/>
    <property type="match status" value="1"/>
</dbReference>
<reference evidence="6" key="2">
    <citation type="submission" date="2015-10" db="EMBL/GenBank/DDBJ databases">
        <authorList>
            <person name="Gilbert D.G."/>
        </authorList>
    </citation>
    <scope>NUCLEOTIDE SEQUENCE</scope>
    <source>
        <strain evidence="6">GO-13</strain>
    </source>
</reference>
<reference evidence="7 9" key="3">
    <citation type="submission" date="2023-03" db="EMBL/GenBank/DDBJ databases">
        <title>Agriculturally important microbes genome sequencing.</title>
        <authorList>
            <person name="Dunlap C."/>
        </authorList>
    </citation>
    <scope>NUCLEOTIDE SEQUENCE [LARGE SCALE GENOMIC DNA]</scope>
    <source>
        <strain evidence="7 9">CBP-3203</strain>
    </source>
</reference>